<dbReference type="AlphaFoldDB" id="A0A6J7CSE6"/>
<evidence type="ECO:0000259" key="6">
    <source>
        <dbReference type="PROSITE" id="PS51352"/>
    </source>
</evidence>
<dbReference type="InterPro" id="IPR036249">
    <property type="entry name" value="Thioredoxin-like_sf"/>
</dbReference>
<proteinExistence type="predicted"/>
<feature type="transmembrane region" description="Helical" evidence="5">
    <location>
        <begin position="38"/>
        <end position="58"/>
    </location>
</feature>
<comment type="subcellular location">
    <subcellularLocation>
        <location evidence="1">Cell envelope</location>
    </subcellularLocation>
</comment>
<dbReference type="EMBL" id="CAFBLU010000002">
    <property type="protein sequence ID" value="CAB4860700.1"/>
    <property type="molecule type" value="Genomic_DNA"/>
</dbReference>
<dbReference type="InterPro" id="IPR013766">
    <property type="entry name" value="Thioredoxin_domain"/>
</dbReference>
<evidence type="ECO:0000256" key="5">
    <source>
        <dbReference type="SAM" id="Phobius"/>
    </source>
</evidence>
<feature type="transmembrane region" description="Helical" evidence="5">
    <location>
        <begin position="6"/>
        <end position="26"/>
    </location>
</feature>
<dbReference type="CDD" id="cd02966">
    <property type="entry name" value="TlpA_like_family"/>
    <property type="match status" value="1"/>
</dbReference>
<evidence type="ECO:0000256" key="3">
    <source>
        <dbReference type="ARBA" id="ARBA00023157"/>
    </source>
</evidence>
<dbReference type="GO" id="GO:0016491">
    <property type="term" value="F:oxidoreductase activity"/>
    <property type="evidence" value="ECO:0007669"/>
    <property type="project" value="InterPro"/>
</dbReference>
<keyword evidence="5" id="KW-0812">Transmembrane</keyword>
<dbReference type="GO" id="GO:0016209">
    <property type="term" value="F:antioxidant activity"/>
    <property type="evidence" value="ECO:0007669"/>
    <property type="project" value="InterPro"/>
</dbReference>
<feature type="domain" description="Thioredoxin" evidence="6">
    <location>
        <begin position="75"/>
        <end position="213"/>
    </location>
</feature>
<organism evidence="7">
    <name type="scientific">freshwater metagenome</name>
    <dbReference type="NCBI Taxonomy" id="449393"/>
    <lineage>
        <taxon>unclassified sequences</taxon>
        <taxon>metagenomes</taxon>
        <taxon>ecological metagenomes</taxon>
    </lineage>
</organism>
<name>A0A6J7CSE6_9ZZZZ</name>
<dbReference type="InterPro" id="IPR050553">
    <property type="entry name" value="Thioredoxin_ResA/DsbE_sf"/>
</dbReference>
<evidence type="ECO:0000313" key="7">
    <source>
        <dbReference type="EMBL" id="CAB4860700.1"/>
    </source>
</evidence>
<gene>
    <name evidence="7" type="ORF">UFOPK3444_00154</name>
</gene>
<protein>
    <submittedName>
        <fullName evidence="7">Unannotated protein</fullName>
    </submittedName>
</protein>
<accession>A0A6J7CSE6</accession>
<dbReference type="SUPFAM" id="SSF52833">
    <property type="entry name" value="Thioredoxin-like"/>
    <property type="match status" value="1"/>
</dbReference>
<dbReference type="Pfam" id="PF00578">
    <property type="entry name" value="AhpC-TSA"/>
    <property type="match status" value="1"/>
</dbReference>
<dbReference type="Gene3D" id="3.40.30.10">
    <property type="entry name" value="Glutaredoxin"/>
    <property type="match status" value="1"/>
</dbReference>
<keyword evidence="5" id="KW-1133">Transmembrane helix</keyword>
<evidence type="ECO:0000256" key="4">
    <source>
        <dbReference type="ARBA" id="ARBA00023284"/>
    </source>
</evidence>
<keyword evidence="4" id="KW-0676">Redox-active center</keyword>
<dbReference type="PANTHER" id="PTHR42852:SF6">
    <property type="entry name" value="THIOL:DISULFIDE INTERCHANGE PROTEIN DSBE"/>
    <property type="match status" value="1"/>
</dbReference>
<dbReference type="GO" id="GO:0017004">
    <property type="term" value="P:cytochrome complex assembly"/>
    <property type="evidence" value="ECO:0007669"/>
    <property type="project" value="UniProtKB-KW"/>
</dbReference>
<dbReference type="InterPro" id="IPR017937">
    <property type="entry name" value="Thioredoxin_CS"/>
</dbReference>
<evidence type="ECO:0000256" key="1">
    <source>
        <dbReference type="ARBA" id="ARBA00004196"/>
    </source>
</evidence>
<sequence>MRHIALPLIAILAASALVWVTVVVVWGFQTYLAILRRLIGILAIIAATGFVALIIFGVSQTGDDRTLDQAVANASKPIAPGWTDKLPSLSGPSQSLSDYKGKVIVLNLWASWCPPCRDEAPLLQRTQLKIAKLGATVIGVTWNDSVPDAKEFARKTGMTYPQLRDVTGSFAKAYGTKGLPETFIINRQGRVVALNRGEITAEFLAKNLDPLLTQVKK</sequence>
<evidence type="ECO:0000256" key="2">
    <source>
        <dbReference type="ARBA" id="ARBA00022748"/>
    </source>
</evidence>
<dbReference type="PROSITE" id="PS00194">
    <property type="entry name" value="THIOREDOXIN_1"/>
    <property type="match status" value="1"/>
</dbReference>
<dbReference type="GO" id="GO:0030313">
    <property type="term" value="C:cell envelope"/>
    <property type="evidence" value="ECO:0007669"/>
    <property type="project" value="UniProtKB-SubCell"/>
</dbReference>
<dbReference type="InterPro" id="IPR000866">
    <property type="entry name" value="AhpC/TSA"/>
</dbReference>
<reference evidence="7" key="1">
    <citation type="submission" date="2020-05" db="EMBL/GenBank/DDBJ databases">
        <authorList>
            <person name="Chiriac C."/>
            <person name="Salcher M."/>
            <person name="Ghai R."/>
            <person name="Kavagutti S V."/>
        </authorList>
    </citation>
    <scope>NUCLEOTIDE SEQUENCE</scope>
</reference>
<keyword evidence="2" id="KW-0201">Cytochrome c-type biogenesis</keyword>
<dbReference type="PROSITE" id="PS51352">
    <property type="entry name" value="THIOREDOXIN_2"/>
    <property type="match status" value="1"/>
</dbReference>
<keyword evidence="5" id="KW-0472">Membrane</keyword>
<keyword evidence="3" id="KW-1015">Disulfide bond</keyword>
<dbReference type="PANTHER" id="PTHR42852">
    <property type="entry name" value="THIOL:DISULFIDE INTERCHANGE PROTEIN DSBE"/>
    <property type="match status" value="1"/>
</dbReference>